<accession>K1RNK5</accession>
<reference evidence="1" key="1">
    <citation type="journal article" date="2013" name="Environ. Microbiol.">
        <title>Microbiota from the distal guts of lean and obese adolescents exhibit partial functional redundancy besides clear differences in community structure.</title>
        <authorList>
            <person name="Ferrer M."/>
            <person name="Ruiz A."/>
            <person name="Lanza F."/>
            <person name="Haange S.B."/>
            <person name="Oberbach A."/>
            <person name="Till H."/>
            <person name="Bargiela R."/>
            <person name="Campoy C."/>
            <person name="Segura M.T."/>
            <person name="Richter M."/>
            <person name="von Bergen M."/>
            <person name="Seifert J."/>
            <person name="Suarez A."/>
        </authorList>
    </citation>
    <scope>NUCLEOTIDE SEQUENCE</scope>
</reference>
<gene>
    <name evidence="1" type="ORF">OBE_17126</name>
</gene>
<organism evidence="1">
    <name type="scientific">human gut metagenome</name>
    <dbReference type="NCBI Taxonomy" id="408170"/>
    <lineage>
        <taxon>unclassified sequences</taxon>
        <taxon>metagenomes</taxon>
        <taxon>organismal metagenomes</taxon>
    </lineage>
</organism>
<protein>
    <recommendedName>
        <fullName evidence="2">YlbE-like protein</fullName>
    </recommendedName>
</protein>
<comment type="caution">
    <text evidence="1">The sequence shown here is derived from an EMBL/GenBank/DDBJ whole genome shotgun (WGS) entry which is preliminary data.</text>
</comment>
<dbReference type="EMBL" id="AJWZ01011490">
    <property type="protein sequence ID" value="EKC45054.1"/>
    <property type="molecule type" value="Genomic_DNA"/>
</dbReference>
<dbReference type="Pfam" id="PF14003">
    <property type="entry name" value="YlbE"/>
    <property type="match status" value="1"/>
</dbReference>
<name>K1RNK5_9ZZZZ</name>
<dbReference type="AlphaFoldDB" id="K1RNK5"/>
<sequence>MQIDIKIAIEQNPNLKRYLKENSYWYNYLNRNPIYLKAMEEEMKKKYKLTPEDKIEKMYNSISMVSEFLKILK</sequence>
<proteinExistence type="predicted"/>
<dbReference type="InterPro" id="IPR025613">
    <property type="entry name" value="YlbE"/>
</dbReference>
<evidence type="ECO:0008006" key="2">
    <source>
        <dbReference type="Google" id="ProtNLM"/>
    </source>
</evidence>
<evidence type="ECO:0000313" key="1">
    <source>
        <dbReference type="EMBL" id="EKC45054.1"/>
    </source>
</evidence>